<proteinExistence type="predicted"/>
<accession>A0A7C8MAE3</accession>
<feature type="region of interest" description="Disordered" evidence="1">
    <location>
        <begin position="180"/>
        <end position="224"/>
    </location>
</feature>
<feature type="compositionally biased region" description="Polar residues" evidence="1">
    <location>
        <begin position="32"/>
        <end position="43"/>
    </location>
</feature>
<feature type="compositionally biased region" description="Basic and acidic residues" evidence="1">
    <location>
        <begin position="48"/>
        <end position="60"/>
    </location>
</feature>
<feature type="compositionally biased region" description="Basic residues" evidence="1">
    <location>
        <begin position="195"/>
        <end position="204"/>
    </location>
</feature>
<dbReference type="Proteomes" id="UP000481861">
    <property type="component" value="Unassembled WGS sequence"/>
</dbReference>
<dbReference type="AlphaFoldDB" id="A0A7C8MAE3"/>
<organism evidence="2 3">
    <name type="scientific">Massariosphaeria phaeospora</name>
    <dbReference type="NCBI Taxonomy" id="100035"/>
    <lineage>
        <taxon>Eukaryota</taxon>
        <taxon>Fungi</taxon>
        <taxon>Dikarya</taxon>
        <taxon>Ascomycota</taxon>
        <taxon>Pezizomycotina</taxon>
        <taxon>Dothideomycetes</taxon>
        <taxon>Pleosporomycetidae</taxon>
        <taxon>Pleosporales</taxon>
        <taxon>Pleosporales incertae sedis</taxon>
        <taxon>Massariosphaeria</taxon>
    </lineage>
</organism>
<feature type="compositionally biased region" description="Basic and acidic residues" evidence="1">
    <location>
        <begin position="18"/>
        <end position="30"/>
    </location>
</feature>
<evidence type="ECO:0000256" key="1">
    <source>
        <dbReference type="SAM" id="MobiDB-lite"/>
    </source>
</evidence>
<feature type="region of interest" description="Disordered" evidence="1">
    <location>
        <begin position="1"/>
        <end position="60"/>
    </location>
</feature>
<keyword evidence="3" id="KW-1185">Reference proteome</keyword>
<sequence>MTTSIKASLVPVPGETVKGVRSEGAVDLKKPNNGTEAGNSKDANVTAEKPHQDTEMGKAKKDAVALGPKNEAAVRERIKLEFDHLQVATAYHEYLKSHANTLPDGSSPYEIEGRAVLLTLPPTISDAMENGKNVTLSFTDDSKAAAWKNSMVIWKDVGDDKKKLEIKREWNRPDLLNMLRGSEKHKHDVQQPAMSKKKAKKKMKNNGAGAGAGGGENVTSEKKSAGSILKGFMGLKS</sequence>
<dbReference type="EMBL" id="JAADJZ010000008">
    <property type="protein sequence ID" value="KAF2872839.1"/>
    <property type="molecule type" value="Genomic_DNA"/>
</dbReference>
<protein>
    <submittedName>
        <fullName evidence="2">Uncharacterized protein</fullName>
    </submittedName>
</protein>
<evidence type="ECO:0000313" key="3">
    <source>
        <dbReference type="Proteomes" id="UP000481861"/>
    </source>
</evidence>
<gene>
    <name evidence="2" type="ORF">BDV95DRAFT_593246</name>
</gene>
<evidence type="ECO:0000313" key="2">
    <source>
        <dbReference type="EMBL" id="KAF2872839.1"/>
    </source>
</evidence>
<reference evidence="2 3" key="1">
    <citation type="submission" date="2020-01" db="EMBL/GenBank/DDBJ databases">
        <authorList>
            <consortium name="DOE Joint Genome Institute"/>
            <person name="Haridas S."/>
            <person name="Albert R."/>
            <person name="Binder M."/>
            <person name="Bloem J."/>
            <person name="Labutti K."/>
            <person name="Salamov A."/>
            <person name="Andreopoulos B."/>
            <person name="Baker S.E."/>
            <person name="Barry K."/>
            <person name="Bills G."/>
            <person name="Bluhm B.H."/>
            <person name="Cannon C."/>
            <person name="Castanera R."/>
            <person name="Culley D.E."/>
            <person name="Daum C."/>
            <person name="Ezra D."/>
            <person name="Gonzalez J.B."/>
            <person name="Henrissat B."/>
            <person name="Kuo A."/>
            <person name="Liang C."/>
            <person name="Lipzen A."/>
            <person name="Lutzoni F."/>
            <person name="Magnuson J."/>
            <person name="Mondo S."/>
            <person name="Nolan M."/>
            <person name="Ohm R."/>
            <person name="Pangilinan J."/>
            <person name="Park H.-J.H."/>
            <person name="Ramirez L."/>
            <person name="Alfaro M."/>
            <person name="Sun H."/>
            <person name="Tritt A."/>
            <person name="Yoshinaga Y."/>
            <person name="Zwiers L.-H.L."/>
            <person name="Turgeon B.G."/>
            <person name="Goodwin S.B."/>
            <person name="Spatafora J.W."/>
            <person name="Crous P.W."/>
            <person name="Grigoriev I.V."/>
        </authorList>
    </citation>
    <scope>NUCLEOTIDE SEQUENCE [LARGE SCALE GENOMIC DNA]</scope>
    <source>
        <strain evidence="2 3">CBS 611.86</strain>
    </source>
</reference>
<name>A0A7C8MAE3_9PLEO</name>
<comment type="caution">
    <text evidence="2">The sequence shown here is derived from an EMBL/GenBank/DDBJ whole genome shotgun (WGS) entry which is preliminary data.</text>
</comment>